<dbReference type="EMBL" id="MZGW01000002">
    <property type="protein sequence ID" value="OPJ56522.1"/>
    <property type="molecule type" value="Genomic_DNA"/>
</dbReference>
<keyword evidence="2 4" id="KW-0378">Hydrolase</keyword>
<feature type="binding site" evidence="4">
    <location>
        <position position="66"/>
    </location>
    <ligand>
        <name>Zn(2+)</name>
        <dbReference type="ChEBI" id="CHEBI:29105"/>
    </ligand>
</feature>
<dbReference type="GO" id="GO:0046872">
    <property type="term" value="F:metal ion binding"/>
    <property type="evidence" value="ECO:0007669"/>
    <property type="project" value="UniProtKB-KW"/>
</dbReference>
<feature type="binding site" evidence="4">
    <location>
        <position position="93"/>
    </location>
    <ligand>
        <name>substrate</name>
    </ligand>
</feature>
<feature type="binding site" evidence="4">
    <location>
        <position position="297"/>
    </location>
    <ligand>
        <name>substrate</name>
    </ligand>
</feature>
<dbReference type="GO" id="GO:0050270">
    <property type="term" value="F:S-adenosylhomocysteine deaminase activity"/>
    <property type="evidence" value="ECO:0007669"/>
    <property type="project" value="UniProtKB-UniRule"/>
</dbReference>
<keyword evidence="1 4" id="KW-0479">Metal-binding</keyword>
<comment type="caution">
    <text evidence="4">Lacks conserved residue(s) required for the propagation of feature annotation.</text>
</comment>
<evidence type="ECO:0000256" key="3">
    <source>
        <dbReference type="ARBA" id="ARBA00022833"/>
    </source>
</evidence>
<dbReference type="InterPro" id="IPR023512">
    <property type="entry name" value="Deaminase_MtaD/DadD"/>
</dbReference>
<keyword evidence="3 4" id="KW-0862">Zinc</keyword>
<accession>A0A1V4I951</accession>
<comment type="function">
    <text evidence="4">Catalyzes the deamination of 5-methylthioadenosine and S-adenosyl-L-homocysteine into 5-methylthioinosine and S-inosyl-L-homocysteine, respectively. Is also able to deaminate adenosine.</text>
</comment>
<comment type="caution">
    <text evidence="6">The sequence shown here is derived from an EMBL/GenBank/DDBJ whole genome shotgun (WGS) entry which is preliminary data.</text>
</comment>
<feature type="domain" description="Amidohydrolase-related" evidence="5">
    <location>
        <begin position="56"/>
        <end position="400"/>
    </location>
</feature>
<evidence type="ECO:0000313" key="7">
    <source>
        <dbReference type="Proteomes" id="UP000190140"/>
    </source>
</evidence>
<keyword evidence="7" id="KW-1185">Reference proteome</keyword>
<evidence type="ECO:0000256" key="1">
    <source>
        <dbReference type="ARBA" id="ARBA00022723"/>
    </source>
</evidence>
<comment type="cofactor">
    <cofactor evidence="4">
        <name>Zn(2+)</name>
        <dbReference type="ChEBI" id="CHEBI:29105"/>
    </cofactor>
    <text evidence="4">Binds 1 zinc ion per subunit.</text>
</comment>
<proteinExistence type="inferred from homology"/>
<dbReference type="PANTHER" id="PTHR43794:SF11">
    <property type="entry name" value="AMIDOHYDROLASE-RELATED DOMAIN-CONTAINING PROTEIN"/>
    <property type="match status" value="1"/>
</dbReference>
<dbReference type="HAMAP" id="MF_01281">
    <property type="entry name" value="MTA_SAH_deamin"/>
    <property type="match status" value="1"/>
</dbReference>
<evidence type="ECO:0000313" key="6">
    <source>
        <dbReference type="EMBL" id="OPJ56522.1"/>
    </source>
</evidence>
<dbReference type="AlphaFoldDB" id="A0A1V4I951"/>
<name>A0A1V4I951_9FIRM</name>
<feature type="binding site" evidence="4">
    <location>
        <position position="64"/>
    </location>
    <ligand>
        <name>Zn(2+)</name>
        <dbReference type="ChEBI" id="CHEBI:29105"/>
    </ligand>
</feature>
<comment type="catalytic activity">
    <reaction evidence="4">
        <text>S-methyl-5'-thioadenosine + H2O + H(+) = S-methyl-5'-thioinosine + NH4(+)</text>
        <dbReference type="Rhea" id="RHEA:25025"/>
        <dbReference type="ChEBI" id="CHEBI:15377"/>
        <dbReference type="ChEBI" id="CHEBI:15378"/>
        <dbReference type="ChEBI" id="CHEBI:17509"/>
        <dbReference type="ChEBI" id="CHEBI:28938"/>
        <dbReference type="ChEBI" id="CHEBI:48595"/>
        <dbReference type="EC" id="3.5.4.31"/>
    </reaction>
</comment>
<dbReference type="SUPFAM" id="SSF51338">
    <property type="entry name" value="Composite domain of metallo-dependent hydrolases"/>
    <property type="match status" value="1"/>
</dbReference>
<dbReference type="InterPro" id="IPR011059">
    <property type="entry name" value="Metal-dep_hydrolase_composite"/>
</dbReference>
<sequence>MKILIRNVDIIQYDEEVKIQKSVFVGIENDQIKFISKNILENFAADYEIDGKDKLMMPGFVNSHTHLPMSLLRNVGSDTSLMDWLYNHIFPREKNMSNQHIYYGSLLTLAEMIKCGTTGINDMYFLAEDVCKAAYDSGIRGSLGVSINGDVLKDDMKREIRDIHQKYNGIDGGRIQVAIAPHAMYTCSREFLIDSLHLAKELNANIHTHIAETKTEYDYSIEKYGVSPVKYFDELGYFDLKVMAAHCVHLNDEDIKILSDKKVICLHNPTSNLKLASGFSPIQKIHASGGIVTIGTDGCASNNNVNMFEEMHITSLIHKGYNMDPTLIKAHDVLKMATQNGKHIFGIDNMGDIKEGYKADLILIDMKKPHLYPNFDTVSNLVYSAQGSDVDTVIVNGKILMEKGELKTIDLEKLYFEIDKIIS</sequence>
<evidence type="ECO:0000256" key="2">
    <source>
        <dbReference type="ARBA" id="ARBA00022801"/>
    </source>
</evidence>
<dbReference type="EC" id="3.5.4.28" evidence="4"/>
<dbReference type="GO" id="GO:0090614">
    <property type="term" value="F:5'-methylthioadenosine deaminase activity"/>
    <property type="evidence" value="ECO:0007669"/>
    <property type="project" value="UniProtKB-UniRule"/>
</dbReference>
<dbReference type="STRING" id="29349.CLOTH_09270"/>
<dbReference type="Gene3D" id="2.30.40.10">
    <property type="entry name" value="Urease, subunit C, domain 1"/>
    <property type="match status" value="1"/>
</dbReference>
<dbReference type="RefSeq" id="WP_079411644.1">
    <property type="nucleotide sequence ID" value="NZ_MZGW01000002.1"/>
</dbReference>
<organism evidence="6 7">
    <name type="scientific">Alkalithermobacter paradoxus</name>
    <dbReference type="NCBI Taxonomy" id="29349"/>
    <lineage>
        <taxon>Bacteria</taxon>
        <taxon>Bacillati</taxon>
        <taxon>Bacillota</taxon>
        <taxon>Clostridia</taxon>
        <taxon>Peptostreptococcales</taxon>
        <taxon>Tepidibacteraceae</taxon>
        <taxon>Alkalithermobacter</taxon>
    </lineage>
</organism>
<dbReference type="EC" id="3.5.4.31" evidence="4"/>
<dbReference type="Pfam" id="PF01979">
    <property type="entry name" value="Amidohydro_1"/>
    <property type="match status" value="1"/>
</dbReference>
<dbReference type="Gene3D" id="3.20.20.140">
    <property type="entry name" value="Metal-dependent hydrolases"/>
    <property type="match status" value="1"/>
</dbReference>
<dbReference type="InterPro" id="IPR050287">
    <property type="entry name" value="MTA/SAH_deaminase"/>
</dbReference>
<dbReference type="InterPro" id="IPR006680">
    <property type="entry name" value="Amidohydro-rel"/>
</dbReference>
<dbReference type="SUPFAM" id="SSF51556">
    <property type="entry name" value="Metallo-dependent hydrolases"/>
    <property type="match status" value="1"/>
</dbReference>
<dbReference type="InterPro" id="IPR032466">
    <property type="entry name" value="Metal_Hydrolase"/>
</dbReference>
<feature type="binding site" evidence="4">
    <location>
        <position position="209"/>
    </location>
    <ligand>
        <name>Zn(2+)</name>
        <dbReference type="ChEBI" id="CHEBI:29105"/>
    </ligand>
</feature>
<dbReference type="Proteomes" id="UP000190140">
    <property type="component" value="Unassembled WGS sequence"/>
</dbReference>
<feature type="binding site" evidence="4">
    <location>
        <position position="212"/>
    </location>
    <ligand>
        <name>substrate</name>
    </ligand>
</feature>
<feature type="binding site" evidence="4">
    <location>
        <position position="182"/>
    </location>
    <ligand>
        <name>substrate</name>
    </ligand>
</feature>
<reference evidence="6 7" key="1">
    <citation type="submission" date="2017-03" db="EMBL/GenBank/DDBJ databases">
        <title>Genome sequence of Clostridium thermoalcaliphilum DSM 7309.</title>
        <authorList>
            <person name="Poehlein A."/>
            <person name="Daniel R."/>
        </authorList>
    </citation>
    <scope>NUCLEOTIDE SEQUENCE [LARGE SCALE GENOMIC DNA]</scope>
    <source>
        <strain evidence="6 7">DSM 7309</strain>
    </source>
</reference>
<gene>
    <name evidence="4 6" type="primary">mtaD</name>
    <name evidence="6" type="ORF">CLOTH_09270</name>
</gene>
<dbReference type="FunFam" id="3.20.20.140:FF:000014">
    <property type="entry name" value="5-methylthioadenosine/S-adenosylhomocysteine deaminase"/>
    <property type="match status" value="1"/>
</dbReference>
<evidence type="ECO:0000256" key="4">
    <source>
        <dbReference type="HAMAP-Rule" id="MF_01281"/>
    </source>
</evidence>
<dbReference type="CDD" id="cd01298">
    <property type="entry name" value="ATZ_TRZ_like"/>
    <property type="match status" value="1"/>
</dbReference>
<protein>
    <recommendedName>
        <fullName evidence="4">5-methylthioadenosine/S-adenosylhomocysteine deaminase</fullName>
        <shortName evidence="4">MTA/SAH deaminase</shortName>
        <ecNumber evidence="4">3.5.4.28</ecNumber>
        <ecNumber evidence="4">3.5.4.31</ecNumber>
    </recommendedName>
</protein>
<dbReference type="PANTHER" id="PTHR43794">
    <property type="entry name" value="AMINOHYDROLASE SSNA-RELATED"/>
    <property type="match status" value="1"/>
</dbReference>
<evidence type="ECO:0000259" key="5">
    <source>
        <dbReference type="Pfam" id="PF01979"/>
    </source>
</evidence>
<feature type="binding site" evidence="4">
    <location>
        <position position="297"/>
    </location>
    <ligand>
        <name>Zn(2+)</name>
        <dbReference type="ChEBI" id="CHEBI:29105"/>
    </ligand>
</feature>
<dbReference type="OrthoDB" id="9807210at2"/>
<comment type="similarity">
    <text evidence="4">Belongs to the metallo-dependent hydrolases superfamily. MTA/SAH deaminase family.</text>
</comment>
<comment type="catalytic activity">
    <reaction evidence="4">
        <text>S-adenosyl-L-homocysteine + H2O + H(+) = S-inosyl-L-homocysteine + NH4(+)</text>
        <dbReference type="Rhea" id="RHEA:20716"/>
        <dbReference type="ChEBI" id="CHEBI:15377"/>
        <dbReference type="ChEBI" id="CHEBI:15378"/>
        <dbReference type="ChEBI" id="CHEBI:28938"/>
        <dbReference type="ChEBI" id="CHEBI:57856"/>
        <dbReference type="ChEBI" id="CHEBI:57985"/>
        <dbReference type="EC" id="3.5.4.28"/>
    </reaction>
</comment>